<evidence type="ECO:0000256" key="7">
    <source>
        <dbReference type="RuleBase" id="RU363032"/>
    </source>
</evidence>
<name>A0ABM9NLL3_9GAMM</name>
<keyword evidence="4 7" id="KW-0812">Transmembrane</keyword>
<evidence type="ECO:0000256" key="1">
    <source>
        <dbReference type="ARBA" id="ARBA00004651"/>
    </source>
</evidence>
<organism evidence="9 10">
    <name type="scientific">Candidatus Methylocalor cossyra</name>
    <dbReference type="NCBI Taxonomy" id="3108543"/>
    <lineage>
        <taxon>Bacteria</taxon>
        <taxon>Pseudomonadati</taxon>
        <taxon>Pseudomonadota</taxon>
        <taxon>Gammaproteobacteria</taxon>
        <taxon>Methylococcales</taxon>
        <taxon>Methylococcaceae</taxon>
        <taxon>Candidatus Methylocalor</taxon>
    </lineage>
</organism>
<comment type="subcellular location">
    <subcellularLocation>
        <location evidence="1 7">Cell membrane</location>
        <topology evidence="1 7">Multi-pass membrane protein</topology>
    </subcellularLocation>
</comment>
<feature type="transmembrane region" description="Helical" evidence="7">
    <location>
        <begin position="189"/>
        <end position="211"/>
    </location>
</feature>
<dbReference type="PANTHER" id="PTHR43744:SF12">
    <property type="entry name" value="ABC TRANSPORTER PERMEASE PROTEIN MG189-RELATED"/>
    <property type="match status" value="1"/>
</dbReference>
<feature type="transmembrane region" description="Helical" evidence="7">
    <location>
        <begin position="116"/>
        <end position="138"/>
    </location>
</feature>
<keyword evidence="5 7" id="KW-1133">Transmembrane helix</keyword>
<dbReference type="RefSeq" id="WP_348758040.1">
    <property type="nucleotide sequence ID" value="NZ_OZ026884.1"/>
</dbReference>
<evidence type="ECO:0000313" key="9">
    <source>
        <dbReference type="EMBL" id="CAL1241531.1"/>
    </source>
</evidence>
<dbReference type="SUPFAM" id="SSF161098">
    <property type="entry name" value="MetI-like"/>
    <property type="match status" value="1"/>
</dbReference>
<comment type="similarity">
    <text evidence="7">Belongs to the binding-protein-dependent transport system permease family.</text>
</comment>
<evidence type="ECO:0000256" key="5">
    <source>
        <dbReference type="ARBA" id="ARBA00022989"/>
    </source>
</evidence>
<feature type="transmembrane region" description="Helical" evidence="7">
    <location>
        <begin position="150"/>
        <end position="168"/>
    </location>
</feature>
<dbReference type="InterPro" id="IPR035906">
    <property type="entry name" value="MetI-like_sf"/>
</dbReference>
<keyword evidence="10" id="KW-1185">Reference proteome</keyword>
<evidence type="ECO:0000259" key="8">
    <source>
        <dbReference type="PROSITE" id="PS50928"/>
    </source>
</evidence>
<evidence type="ECO:0000256" key="4">
    <source>
        <dbReference type="ARBA" id="ARBA00022692"/>
    </source>
</evidence>
<keyword evidence="6 7" id="KW-0472">Membrane</keyword>
<dbReference type="InterPro" id="IPR000515">
    <property type="entry name" value="MetI-like"/>
</dbReference>
<dbReference type="PROSITE" id="PS50928">
    <property type="entry name" value="ABC_TM1"/>
    <property type="match status" value="1"/>
</dbReference>
<feature type="transmembrane region" description="Helical" evidence="7">
    <location>
        <begin position="249"/>
        <end position="268"/>
    </location>
</feature>
<feature type="transmembrane region" description="Helical" evidence="7">
    <location>
        <begin position="75"/>
        <end position="104"/>
    </location>
</feature>
<evidence type="ECO:0000256" key="6">
    <source>
        <dbReference type="ARBA" id="ARBA00023136"/>
    </source>
</evidence>
<dbReference type="EMBL" id="OZ026884">
    <property type="protein sequence ID" value="CAL1241531.1"/>
    <property type="molecule type" value="Genomic_DNA"/>
</dbReference>
<sequence>MSATPSRRLGIARRLQVLALHASLLALAALALFPLLWMLSVSFMPADEVNRLPPPLLPRSPTLEHYRILFARLDIGRYALNSLAIAAAVTVLSLLFNSLAGYAFAKLRFAGRERLFALLLAGMVIPSQVAMLPLFLLLKALGLVNTYGGVIIPGLASIFGIFLIRQYALAIPDSLLDAARIDGASEFRIYFSLVLPLCRPILVTLAIFTFMGTWNDFMWPLIILTDQALYTLPVALANLLGEHAQDAELMMAGAVLTVLPVVALFLALQRHYIEGLVLGSVKE</sequence>
<feature type="domain" description="ABC transmembrane type-1" evidence="8">
    <location>
        <begin position="79"/>
        <end position="268"/>
    </location>
</feature>
<protein>
    <submittedName>
        <fullName evidence="9">L-arabinose transport system permease protein AraQ</fullName>
    </submittedName>
</protein>
<evidence type="ECO:0000256" key="3">
    <source>
        <dbReference type="ARBA" id="ARBA00022475"/>
    </source>
</evidence>
<dbReference type="Proteomes" id="UP001497493">
    <property type="component" value="Chromosome"/>
</dbReference>
<keyword evidence="3" id="KW-1003">Cell membrane</keyword>
<reference evidence="9 10" key="1">
    <citation type="submission" date="2024-04" db="EMBL/GenBank/DDBJ databases">
        <authorList>
            <person name="Cremers G."/>
        </authorList>
    </citation>
    <scope>NUCLEOTIDE SEQUENCE [LARGE SCALE GENOMIC DNA]</scope>
    <source>
        <strain evidence="9">MeCH1-AG</strain>
    </source>
</reference>
<keyword evidence="2 7" id="KW-0813">Transport</keyword>
<dbReference type="PANTHER" id="PTHR43744">
    <property type="entry name" value="ABC TRANSPORTER PERMEASE PROTEIN MG189-RELATED-RELATED"/>
    <property type="match status" value="1"/>
</dbReference>
<evidence type="ECO:0000256" key="2">
    <source>
        <dbReference type="ARBA" id="ARBA00022448"/>
    </source>
</evidence>
<proteinExistence type="inferred from homology"/>
<dbReference type="Pfam" id="PF00528">
    <property type="entry name" value="BPD_transp_1"/>
    <property type="match status" value="1"/>
</dbReference>
<evidence type="ECO:0000313" key="10">
    <source>
        <dbReference type="Proteomes" id="UP001497493"/>
    </source>
</evidence>
<accession>A0ABM9NLL3</accession>
<dbReference type="Gene3D" id="1.10.3720.10">
    <property type="entry name" value="MetI-like"/>
    <property type="match status" value="1"/>
</dbReference>
<gene>
    <name evidence="9" type="primary">araQ</name>
    <name evidence="9" type="ORF">MECH1_V1_2755</name>
</gene>
<dbReference type="CDD" id="cd06261">
    <property type="entry name" value="TM_PBP2"/>
    <property type="match status" value="1"/>
</dbReference>